<dbReference type="AlphaFoldDB" id="A0A1F5FUC3"/>
<dbReference type="EMBL" id="MFAQ01000024">
    <property type="protein sequence ID" value="OGD83195.1"/>
    <property type="molecule type" value="Genomic_DNA"/>
</dbReference>
<dbReference type="InterPro" id="IPR038727">
    <property type="entry name" value="NadR/Ttd14_AAA_dom"/>
</dbReference>
<dbReference type="Pfam" id="PF13521">
    <property type="entry name" value="AAA_28"/>
    <property type="match status" value="1"/>
</dbReference>
<feature type="domain" description="Citrate lyase ligase C-terminal" evidence="3">
    <location>
        <begin position="15"/>
        <end position="61"/>
    </location>
</feature>
<dbReference type="NCBIfam" id="TIGR00125">
    <property type="entry name" value="cyt_tran_rel"/>
    <property type="match status" value="1"/>
</dbReference>
<evidence type="ECO:0000256" key="2">
    <source>
        <dbReference type="ARBA" id="ARBA00022840"/>
    </source>
</evidence>
<dbReference type="GO" id="GO:0005524">
    <property type="term" value="F:ATP binding"/>
    <property type="evidence" value="ECO:0007669"/>
    <property type="project" value="UniProtKB-KW"/>
</dbReference>
<evidence type="ECO:0008006" key="7">
    <source>
        <dbReference type="Google" id="ProtNLM"/>
    </source>
</evidence>
<dbReference type="GO" id="GO:0008771">
    <property type="term" value="F:[citrate (pro-3S)-lyase] ligase activity"/>
    <property type="evidence" value="ECO:0007669"/>
    <property type="project" value="InterPro"/>
</dbReference>
<dbReference type="InterPro" id="IPR014729">
    <property type="entry name" value="Rossmann-like_a/b/a_fold"/>
</dbReference>
<accession>A0A1F5FUC3</accession>
<dbReference type="SUPFAM" id="SSF52374">
    <property type="entry name" value="Nucleotidylyl transferase"/>
    <property type="match status" value="1"/>
</dbReference>
<evidence type="ECO:0000256" key="1">
    <source>
        <dbReference type="ARBA" id="ARBA00022741"/>
    </source>
</evidence>
<dbReference type="Proteomes" id="UP000179237">
    <property type="component" value="Unassembled WGS sequence"/>
</dbReference>
<organism evidence="5 6">
    <name type="scientific">Candidatus Collierbacteria bacterium RIFOXYD1_FULL_40_9</name>
    <dbReference type="NCBI Taxonomy" id="1817731"/>
    <lineage>
        <taxon>Bacteria</taxon>
        <taxon>Candidatus Collieribacteriota</taxon>
    </lineage>
</organism>
<comment type="caution">
    <text evidence="5">The sequence shown here is derived from an EMBL/GenBank/DDBJ whole genome shotgun (WGS) entry which is preliminary data.</text>
</comment>
<evidence type="ECO:0000259" key="3">
    <source>
        <dbReference type="Pfam" id="PF08218"/>
    </source>
</evidence>
<keyword evidence="1" id="KW-0547">Nucleotide-binding</keyword>
<dbReference type="SUPFAM" id="SSF52540">
    <property type="entry name" value="P-loop containing nucleoside triphosphate hydrolases"/>
    <property type="match status" value="1"/>
</dbReference>
<dbReference type="InterPro" id="IPR013166">
    <property type="entry name" value="Citrate_lyase_ligase_C"/>
</dbReference>
<sequence length="334" mass="38744">MNNKTYKTGLVIGKFYPFHLGHQFLLETAIKQCQRLTVIVCQTDRYQIPVEIRAKWIRNTFPDANVRIFHHDPEMDSDSVNVSEKWAEITVRFLKFIPVAVFSSESYGEPYARYMGSKHVLVDLNRKRVTISGTRIRNDLKNNWNYLTPESKAYFAKRIVIVGAESTGTTTLTQDLARQYKTAWVPEYGRAYYEGKMTSPTLNNWQTSEFVHIASIQNQIENSLSKHANKVVFCDTNAFATEIWHERYVGFMSNAVKKVSQKALVDLYIVTDTDIPFVQDGTRDGQHQRQHMHNRFIEELNKRKLPYIVVSGPRKNRLKQAMSLIDPLLSSWKV</sequence>
<evidence type="ECO:0000313" key="6">
    <source>
        <dbReference type="Proteomes" id="UP000179237"/>
    </source>
</evidence>
<dbReference type="InterPro" id="IPR027417">
    <property type="entry name" value="P-loop_NTPase"/>
</dbReference>
<keyword evidence="2" id="KW-0067">ATP-binding</keyword>
<dbReference type="Gene3D" id="3.40.50.620">
    <property type="entry name" value="HUPs"/>
    <property type="match status" value="1"/>
</dbReference>
<dbReference type="Gene3D" id="3.40.50.300">
    <property type="entry name" value="P-loop containing nucleotide triphosphate hydrolases"/>
    <property type="match status" value="1"/>
</dbReference>
<evidence type="ECO:0000313" key="5">
    <source>
        <dbReference type="EMBL" id="OGD83195.1"/>
    </source>
</evidence>
<dbReference type="InterPro" id="IPR004821">
    <property type="entry name" value="Cyt_trans-like"/>
</dbReference>
<feature type="domain" description="NadR/Ttd14 AAA" evidence="4">
    <location>
        <begin position="158"/>
        <end position="317"/>
    </location>
</feature>
<gene>
    <name evidence="5" type="ORF">A2572_01925</name>
</gene>
<dbReference type="PANTHER" id="PTHR37512:SF1">
    <property type="entry name" value="NADR_TTD14 AAA DOMAIN-CONTAINING PROTEIN"/>
    <property type="match status" value="1"/>
</dbReference>
<reference evidence="5 6" key="1">
    <citation type="journal article" date="2016" name="Nat. Commun.">
        <title>Thousands of microbial genomes shed light on interconnected biogeochemical processes in an aquifer system.</title>
        <authorList>
            <person name="Anantharaman K."/>
            <person name="Brown C.T."/>
            <person name="Hug L.A."/>
            <person name="Sharon I."/>
            <person name="Castelle C.J."/>
            <person name="Probst A.J."/>
            <person name="Thomas B.C."/>
            <person name="Singh A."/>
            <person name="Wilkins M.J."/>
            <person name="Karaoz U."/>
            <person name="Brodie E.L."/>
            <person name="Williams K.H."/>
            <person name="Hubbard S.S."/>
            <person name="Banfield J.F."/>
        </authorList>
    </citation>
    <scope>NUCLEOTIDE SEQUENCE [LARGE SCALE GENOMIC DNA]</scope>
</reference>
<dbReference type="PANTHER" id="PTHR37512">
    <property type="entry name" value="TRIFUNCTIONAL NAD BIOSYNTHESIS/REGULATOR PROTEIN NADR"/>
    <property type="match status" value="1"/>
</dbReference>
<evidence type="ECO:0000259" key="4">
    <source>
        <dbReference type="Pfam" id="PF13521"/>
    </source>
</evidence>
<name>A0A1F5FUC3_9BACT</name>
<dbReference type="InterPro" id="IPR052735">
    <property type="entry name" value="NAD_biosynth-regulator"/>
</dbReference>
<protein>
    <recommendedName>
        <fullName evidence="7">NadR/Ttd14 AAA domain-containing protein</fullName>
    </recommendedName>
</protein>
<dbReference type="Pfam" id="PF08218">
    <property type="entry name" value="Citrate_ly_lig"/>
    <property type="match status" value="1"/>
</dbReference>
<proteinExistence type="predicted"/>